<dbReference type="KEGG" id="hsc:HVS_08010"/>
<feature type="transmembrane region" description="Helical" evidence="10">
    <location>
        <begin position="420"/>
        <end position="438"/>
    </location>
</feature>
<evidence type="ECO:0000313" key="12">
    <source>
        <dbReference type="Proteomes" id="UP000233534"/>
    </source>
</evidence>
<evidence type="ECO:0000256" key="6">
    <source>
        <dbReference type="ARBA" id="ARBA00022692"/>
    </source>
</evidence>
<evidence type="ECO:0000256" key="5">
    <source>
        <dbReference type="ARBA" id="ARBA00022475"/>
    </source>
</evidence>
<feature type="transmembrane region" description="Helical" evidence="10">
    <location>
        <begin position="95"/>
        <end position="118"/>
    </location>
</feature>
<name>A0A2K9EHU3_9FIRM</name>
<dbReference type="AlphaFoldDB" id="A0A2K9EHU3"/>
<dbReference type="PIRSF" id="PIRSF006603">
    <property type="entry name" value="DinF"/>
    <property type="match status" value="1"/>
</dbReference>
<sequence>MKQANPLEKEKIFTLLMKFSIPAIVGMVVNALYNIVDRMFIGRSSDLASKGLEAITITLPITFILMAIAILFGVGGSTLFSIRLGEKKQDEAEKVLGHGVLLLIISGLIFMFLGQAFLLPLLSVFGAKEEIMPYAVEYMRIIFFGAVFQILGMGLNNFIRADGSPNYAMVSMFLGAGINIVLDYVFIFIFKMGMAGAALATILAQLAAVIWAVYYFIGSKKSMVKLKFKNMKLEFKIVTTIFSLGIPGFLLQLANSLLNAVLNKSLLFYGGNVAGMGIVNSVQSLLVLPVIGIKQGVMPIISFNFGAKKYNRAKEAVKLAILASTLVVVTGYIIIRAFPEAIIGVFNKEADVLEFGSYALVTWFLCAPVIGFQVIASNFFQAVGRPKTATFLTLTRQIILLIPAIIIFPRFWGIKGLLHAAPFADFLSALITGIWFYFGTRSLKEKIHEPADKPDGKVCRTKRCYGGNKL</sequence>
<feature type="transmembrane region" description="Helical" evidence="10">
    <location>
        <begin position="316"/>
        <end position="335"/>
    </location>
</feature>
<dbReference type="InterPro" id="IPR045070">
    <property type="entry name" value="MATE_MepA-like"/>
</dbReference>
<feature type="transmembrane region" description="Helical" evidence="10">
    <location>
        <begin position="55"/>
        <end position="74"/>
    </location>
</feature>
<dbReference type="GO" id="GO:0005886">
    <property type="term" value="C:plasma membrane"/>
    <property type="evidence" value="ECO:0007669"/>
    <property type="project" value="UniProtKB-SubCell"/>
</dbReference>
<evidence type="ECO:0000256" key="10">
    <source>
        <dbReference type="SAM" id="Phobius"/>
    </source>
</evidence>
<dbReference type="GO" id="GO:0015297">
    <property type="term" value="F:antiporter activity"/>
    <property type="evidence" value="ECO:0007669"/>
    <property type="project" value="InterPro"/>
</dbReference>
<feature type="transmembrane region" description="Helical" evidence="10">
    <location>
        <begin position="355"/>
        <end position="376"/>
    </location>
</feature>
<proteinExistence type="inferred from homology"/>
<accession>A0A2K9EHU3</accession>
<evidence type="ECO:0000256" key="1">
    <source>
        <dbReference type="ARBA" id="ARBA00004651"/>
    </source>
</evidence>
<evidence type="ECO:0000256" key="8">
    <source>
        <dbReference type="ARBA" id="ARBA00023136"/>
    </source>
</evidence>
<evidence type="ECO:0000256" key="2">
    <source>
        <dbReference type="ARBA" id="ARBA00008417"/>
    </source>
</evidence>
<feature type="transmembrane region" description="Helical" evidence="10">
    <location>
        <begin position="167"/>
        <end position="190"/>
    </location>
</feature>
<dbReference type="RefSeq" id="WP_101300936.1">
    <property type="nucleotide sequence ID" value="NZ_CP025197.1"/>
</dbReference>
<evidence type="ECO:0000256" key="3">
    <source>
        <dbReference type="ARBA" id="ARBA00022106"/>
    </source>
</evidence>
<dbReference type="GO" id="GO:0042910">
    <property type="term" value="F:xenobiotic transmembrane transporter activity"/>
    <property type="evidence" value="ECO:0007669"/>
    <property type="project" value="InterPro"/>
</dbReference>
<keyword evidence="7 10" id="KW-1133">Transmembrane helix</keyword>
<keyword evidence="9" id="KW-0046">Antibiotic resistance</keyword>
<dbReference type="NCBIfam" id="TIGR00797">
    <property type="entry name" value="matE"/>
    <property type="match status" value="1"/>
</dbReference>
<reference evidence="11 12" key="1">
    <citation type="submission" date="2017-12" db="EMBL/GenBank/DDBJ databases">
        <title>Complete genome sequence of Herbivorax saccincola GGR1, a novel Cellulosome-producing hydrolytic bacterium in a thermophilic biogas plant, established by Illumina and Nanopore MinION sequencing.</title>
        <authorList>
            <person name="Pechtl A."/>
            <person name="Ruckert C."/>
            <person name="Koeck D.E."/>
            <person name="Maus I."/>
            <person name="Winkler A."/>
            <person name="Kalinowski J."/>
            <person name="Puhler A."/>
            <person name="Schwarz W.W."/>
            <person name="Zverlov V.V."/>
            <person name="Schluter A."/>
            <person name="Liebl W."/>
        </authorList>
    </citation>
    <scope>NUCLEOTIDE SEQUENCE [LARGE SCALE GENOMIC DNA]</scope>
    <source>
        <strain evidence="12">SR1</strain>
    </source>
</reference>
<feature type="transmembrane region" description="Helical" evidence="10">
    <location>
        <begin position="388"/>
        <end position="408"/>
    </location>
</feature>
<dbReference type="InterPro" id="IPR048279">
    <property type="entry name" value="MdtK-like"/>
</dbReference>
<evidence type="ECO:0000256" key="9">
    <source>
        <dbReference type="ARBA" id="ARBA00023251"/>
    </source>
</evidence>
<protein>
    <recommendedName>
        <fullName evidence="3">Multidrug export protein MepA</fullName>
    </recommendedName>
</protein>
<comment type="similarity">
    <text evidence="2">Belongs to the multi antimicrobial extrusion (MATE) (TC 2.A.66.1) family. MepA subfamily.</text>
</comment>
<evidence type="ECO:0000256" key="4">
    <source>
        <dbReference type="ARBA" id="ARBA00022448"/>
    </source>
</evidence>
<keyword evidence="8 10" id="KW-0472">Membrane</keyword>
<dbReference type="InterPro" id="IPR051327">
    <property type="entry name" value="MATE_MepA_subfamily"/>
</dbReference>
<dbReference type="GO" id="GO:0046677">
    <property type="term" value="P:response to antibiotic"/>
    <property type="evidence" value="ECO:0007669"/>
    <property type="project" value="UniProtKB-KW"/>
</dbReference>
<evidence type="ECO:0000256" key="7">
    <source>
        <dbReference type="ARBA" id="ARBA00022989"/>
    </source>
</evidence>
<dbReference type="Proteomes" id="UP000233534">
    <property type="component" value="Chromosome"/>
</dbReference>
<feature type="transmembrane region" description="Helical" evidence="10">
    <location>
        <begin position="12"/>
        <end position="35"/>
    </location>
</feature>
<dbReference type="EMBL" id="CP025197">
    <property type="protein sequence ID" value="AUG57513.1"/>
    <property type="molecule type" value="Genomic_DNA"/>
</dbReference>
<feature type="transmembrane region" description="Helical" evidence="10">
    <location>
        <begin position="138"/>
        <end position="155"/>
    </location>
</feature>
<keyword evidence="4" id="KW-0813">Transport</keyword>
<keyword evidence="5" id="KW-1003">Cell membrane</keyword>
<keyword evidence="6 10" id="KW-0812">Transmembrane</keyword>
<dbReference type="PANTHER" id="PTHR43823:SF3">
    <property type="entry name" value="MULTIDRUG EXPORT PROTEIN MEPA"/>
    <property type="match status" value="1"/>
</dbReference>
<comment type="subcellular location">
    <subcellularLocation>
        <location evidence="1">Cell membrane</location>
        <topology evidence="1">Multi-pass membrane protein</topology>
    </subcellularLocation>
</comment>
<dbReference type="InterPro" id="IPR002528">
    <property type="entry name" value="MATE_fam"/>
</dbReference>
<dbReference type="Pfam" id="PF01554">
    <property type="entry name" value="MatE"/>
    <property type="match status" value="2"/>
</dbReference>
<dbReference type="CDD" id="cd13143">
    <property type="entry name" value="MATE_MepA_like"/>
    <property type="match status" value="1"/>
</dbReference>
<organism evidence="11 12">
    <name type="scientific">Acetivibrio saccincola</name>
    <dbReference type="NCBI Taxonomy" id="1677857"/>
    <lineage>
        <taxon>Bacteria</taxon>
        <taxon>Bacillati</taxon>
        <taxon>Bacillota</taxon>
        <taxon>Clostridia</taxon>
        <taxon>Eubacteriales</taxon>
        <taxon>Oscillospiraceae</taxon>
        <taxon>Acetivibrio</taxon>
    </lineage>
</organism>
<feature type="transmembrane region" description="Helical" evidence="10">
    <location>
        <begin position="237"/>
        <end position="254"/>
    </location>
</feature>
<gene>
    <name evidence="11" type="primary">mepA1</name>
    <name evidence="11" type="ORF">HVS_08010</name>
</gene>
<keyword evidence="12" id="KW-1185">Reference proteome</keyword>
<evidence type="ECO:0000313" key="11">
    <source>
        <dbReference type="EMBL" id="AUG57513.1"/>
    </source>
</evidence>
<feature type="transmembrane region" description="Helical" evidence="10">
    <location>
        <begin position="196"/>
        <end position="217"/>
    </location>
</feature>
<dbReference type="PANTHER" id="PTHR43823">
    <property type="entry name" value="SPORULATION PROTEIN YKVU"/>
    <property type="match status" value="1"/>
</dbReference>